<dbReference type="PaxDb" id="515619-EUBREC_2764"/>
<dbReference type="KEGG" id="ere:EUBREC_2764"/>
<sequence>MKNELKKEMSTQNVKVSIIVPIYNAEKYLKQCLGSIQSQTLKDIEIICVDDGSTDSSPEIMDSFAEKDSRFKVVHKPNGGNGHSMNAGLSVATGEYIGCVEADDYIEKNMFEKLYLYSNDGSIDIVKSNFWNCYEDESGKITKVVNEERNNMPELALPFTIKEYPQILWGHPSIWSAIYKRSLIEENHIKFKEAKGGGWVDNPFFFETMCCAKSIYWTKRPFYNYRTEVEGSSSKGYDFNIPFDRMQDNLDVLKRYNCQDEETLKLAYARALMYLCGAINESDYEGKEQLFYSKAREMLEKINPMVIRDDFNDNDKKIFLKFKSPIKNLYKDRKKVLIYNWVPFDNPNRAGGGVTVYCRNLIQTIIQNRPDVDVYFLSSGWAYDISKKECYVRKIKNIFGDRCKTFEVVNSPVPAPQDMLFGNPEVAFESEILKDTIRKFITKYGQFEAIHFNNIEGLSLDILELKKEFNNTKFIFSIHNYVPMCMTGFYFNRDKHVNCVPDCTANDCDKCIDRSNMRNYAQEMIDRGLVNNDGNFDVERRYEWSDYFSFDRLNIKKDASEFIEFKKRATKTLNENMDSILCVSKKVMKIAIDNGFDRKKLILSYIGTRVAEFQMGRSNCDRDKYLKVAYLGSNLDYEEKGYPFLLDSLAKVKKEYAMNIDLVLTTTTQGKDEMIREKLKSFHNIEIIHGYNHGDLNRILTGVNLGIIPVLWEDNLPQVAIEMVSFGVPILSSDAGGASELTDSDNFKFKAGSIDDFLNKFYDIYEGKTNLTEFWDNHNGLCTNQMHYEQIEQIYNLGKIENVVLTGKDVSELVEENTFLYDHFVIDDVSTYNDRIENMQKEIDRLRTERDDFAWRLSETRKSKSYKLGMLMTSIPRKMKK</sequence>
<dbReference type="Gene3D" id="3.40.50.2000">
    <property type="entry name" value="Glycogen Phosphorylase B"/>
    <property type="match status" value="1"/>
</dbReference>
<dbReference type="Gene3D" id="3.90.550.10">
    <property type="entry name" value="Spore Coat Polysaccharide Biosynthesis Protein SpsA, Chain A"/>
    <property type="match status" value="1"/>
</dbReference>
<keyword evidence="1" id="KW-0328">Glycosyltransferase</keyword>
<dbReference type="STRING" id="515619.EUBREC_2764"/>
<evidence type="ECO:0000256" key="1">
    <source>
        <dbReference type="ARBA" id="ARBA00022676"/>
    </source>
</evidence>
<dbReference type="PANTHER" id="PTHR22916">
    <property type="entry name" value="GLYCOSYLTRANSFERASE"/>
    <property type="match status" value="1"/>
</dbReference>
<dbReference type="InterPro" id="IPR029044">
    <property type="entry name" value="Nucleotide-diphossugar_trans"/>
</dbReference>
<dbReference type="Pfam" id="PF00535">
    <property type="entry name" value="Glycos_transf_2"/>
    <property type="match status" value="1"/>
</dbReference>
<dbReference type="Pfam" id="PF13692">
    <property type="entry name" value="Glyco_trans_1_4"/>
    <property type="match status" value="1"/>
</dbReference>
<evidence type="ECO:0000313" key="6">
    <source>
        <dbReference type="Proteomes" id="UP000001477"/>
    </source>
</evidence>
<dbReference type="HOGENOM" id="CLU_326727_0_0_9"/>
<dbReference type="InterPro" id="IPR001173">
    <property type="entry name" value="Glyco_trans_2-like"/>
</dbReference>
<dbReference type="GO" id="GO:0016757">
    <property type="term" value="F:glycosyltransferase activity"/>
    <property type="evidence" value="ECO:0007669"/>
    <property type="project" value="UniProtKB-KW"/>
</dbReference>
<dbReference type="PANTHER" id="PTHR22916:SF51">
    <property type="entry name" value="GLYCOSYLTRANSFERASE EPSH-RELATED"/>
    <property type="match status" value="1"/>
</dbReference>
<dbReference type="EMBL" id="CP001107">
    <property type="protein sequence ID" value="ACR76494.1"/>
    <property type="molecule type" value="Genomic_DNA"/>
</dbReference>
<protein>
    <submittedName>
        <fullName evidence="5">Glycosyltransferase Family 2 modular protein</fullName>
    </submittedName>
</protein>
<gene>
    <name evidence="5" type="ordered locus">EUBREC_2764</name>
</gene>
<proteinExistence type="predicted"/>
<dbReference type="GeneID" id="86989480"/>
<evidence type="ECO:0000256" key="3">
    <source>
        <dbReference type="SAM" id="Coils"/>
    </source>
</evidence>
<evidence type="ECO:0000259" key="4">
    <source>
        <dbReference type="Pfam" id="PF00535"/>
    </source>
</evidence>
<keyword evidence="2 5" id="KW-0808">Transferase</keyword>
<dbReference type="CAZy" id="GT2">
    <property type="family name" value="Glycosyltransferase Family 2"/>
</dbReference>
<evidence type="ECO:0000256" key="2">
    <source>
        <dbReference type="ARBA" id="ARBA00022679"/>
    </source>
</evidence>
<reference evidence="5 6" key="1">
    <citation type="journal article" date="2009" name="Proc. Natl. Acad. Sci. U.S.A.">
        <title>Characterizing a model human gut microbiota composed of members of its two dominant bacterial phyla.</title>
        <authorList>
            <person name="Mahowald M.A."/>
            <person name="Rey F.E."/>
            <person name="Seedorf H."/>
            <person name="Turnbaugh P.J."/>
            <person name="Fulton R.S."/>
            <person name="Wollam A."/>
            <person name="Shah N."/>
            <person name="Wang C."/>
            <person name="Magrini V."/>
            <person name="Wilson R.K."/>
            <person name="Cantarel B.L."/>
            <person name="Coutinho P.M."/>
            <person name="Henrissat B."/>
            <person name="Crock L.W."/>
            <person name="Russell A."/>
            <person name="Verberkmoes N.C."/>
            <person name="Hettich R.L."/>
            <person name="Gordon J.I."/>
        </authorList>
    </citation>
    <scope>NUCLEOTIDE SEQUENCE [LARGE SCALE GENOMIC DNA]</scope>
    <source>
        <strain evidence="6">ATCC 33656 / DSM 3377 / JCM 17463 / KCTC 5835 / LMG 30912 / VPI 0990</strain>
    </source>
</reference>
<dbReference type="CDD" id="cd00761">
    <property type="entry name" value="Glyco_tranf_GTA_type"/>
    <property type="match status" value="1"/>
</dbReference>
<feature type="domain" description="Glycosyltransferase 2-like" evidence="4">
    <location>
        <begin position="17"/>
        <end position="140"/>
    </location>
</feature>
<organism evidence="5 6">
    <name type="scientific">Agathobacter rectalis (strain ATCC 33656 / DSM 3377 / JCM 17463 / KCTC 5835 / VPI 0990)</name>
    <name type="common">Eubacterium rectale</name>
    <dbReference type="NCBI Taxonomy" id="515619"/>
    <lineage>
        <taxon>Bacteria</taxon>
        <taxon>Bacillati</taxon>
        <taxon>Bacillota</taxon>
        <taxon>Clostridia</taxon>
        <taxon>Lachnospirales</taxon>
        <taxon>Lachnospiraceae</taxon>
        <taxon>Agathobacter</taxon>
    </lineage>
</organism>
<name>C4ZHK7_AGARV</name>
<feature type="coiled-coil region" evidence="3">
    <location>
        <begin position="829"/>
        <end position="856"/>
    </location>
</feature>
<dbReference type="SUPFAM" id="SSF53756">
    <property type="entry name" value="UDP-Glycosyltransferase/glycogen phosphorylase"/>
    <property type="match status" value="1"/>
</dbReference>
<accession>C4ZHK7</accession>
<dbReference type="SUPFAM" id="SSF53448">
    <property type="entry name" value="Nucleotide-diphospho-sugar transferases"/>
    <property type="match status" value="1"/>
</dbReference>
<dbReference type="AlphaFoldDB" id="C4ZHK7"/>
<evidence type="ECO:0000313" key="5">
    <source>
        <dbReference type="EMBL" id="ACR76494.1"/>
    </source>
</evidence>
<keyword evidence="3" id="KW-0175">Coiled coil</keyword>
<dbReference type="Proteomes" id="UP000001477">
    <property type="component" value="Chromosome"/>
</dbReference>
<dbReference type="RefSeq" id="WP_012743522.1">
    <property type="nucleotide sequence ID" value="NC_012781.1"/>
</dbReference>